<comment type="caution">
    <text evidence="5">The sequence shown here is derived from an EMBL/GenBank/DDBJ whole genome shotgun (WGS) entry which is preliminary data.</text>
</comment>
<keyword evidence="1" id="KW-0805">Transcription regulation</keyword>
<organism evidence="5 6">
    <name type="scientific">candidate division TA06 bacterium</name>
    <dbReference type="NCBI Taxonomy" id="2250710"/>
    <lineage>
        <taxon>Bacteria</taxon>
        <taxon>Bacteria division TA06</taxon>
    </lineage>
</organism>
<dbReference type="InterPro" id="IPR044925">
    <property type="entry name" value="His-Me_finger_sf"/>
</dbReference>
<feature type="domain" description="AP2/ERF" evidence="4">
    <location>
        <begin position="105"/>
        <end position="161"/>
    </location>
</feature>
<name>A0A523XMD1_UNCT6</name>
<dbReference type="AlphaFoldDB" id="A0A523XMD1"/>
<evidence type="ECO:0000313" key="5">
    <source>
        <dbReference type="EMBL" id="TET80382.1"/>
    </source>
</evidence>
<dbReference type="Gene3D" id="3.90.75.20">
    <property type="match status" value="1"/>
</dbReference>
<keyword evidence="2" id="KW-0238">DNA-binding</keyword>
<reference evidence="5 6" key="1">
    <citation type="submission" date="2019-03" db="EMBL/GenBank/DDBJ databases">
        <title>Metabolic potential of uncultured bacteria and archaea associated with petroleum seepage in deep-sea sediments.</title>
        <authorList>
            <person name="Dong X."/>
            <person name="Hubert C."/>
        </authorList>
    </citation>
    <scope>NUCLEOTIDE SEQUENCE [LARGE SCALE GENOMIC DNA]</scope>
    <source>
        <strain evidence="5">E29_bin36</strain>
    </source>
</reference>
<dbReference type="SMART" id="SM00380">
    <property type="entry name" value="AP2"/>
    <property type="match status" value="1"/>
</dbReference>
<dbReference type="InterPro" id="IPR001471">
    <property type="entry name" value="AP2/ERF_dom"/>
</dbReference>
<dbReference type="GO" id="GO:0003700">
    <property type="term" value="F:DNA-binding transcription factor activity"/>
    <property type="evidence" value="ECO:0007669"/>
    <property type="project" value="InterPro"/>
</dbReference>
<dbReference type="InterPro" id="IPR016177">
    <property type="entry name" value="DNA-bd_dom_sf"/>
</dbReference>
<evidence type="ECO:0000256" key="2">
    <source>
        <dbReference type="ARBA" id="ARBA00023125"/>
    </source>
</evidence>
<evidence type="ECO:0000313" key="6">
    <source>
        <dbReference type="Proteomes" id="UP000315534"/>
    </source>
</evidence>
<proteinExistence type="predicted"/>
<accession>A0A523XMD1</accession>
<dbReference type="InterPro" id="IPR036955">
    <property type="entry name" value="AP2/ERF_dom_sf"/>
</dbReference>
<dbReference type="Proteomes" id="UP000315534">
    <property type="component" value="Unassembled WGS sequence"/>
</dbReference>
<dbReference type="EMBL" id="SOIP01000337">
    <property type="protein sequence ID" value="TET80382.1"/>
    <property type="molecule type" value="Genomic_DNA"/>
</dbReference>
<dbReference type="SUPFAM" id="SSF54171">
    <property type="entry name" value="DNA-binding domain"/>
    <property type="match status" value="1"/>
</dbReference>
<evidence type="ECO:0000256" key="1">
    <source>
        <dbReference type="ARBA" id="ARBA00023015"/>
    </source>
</evidence>
<dbReference type="PROSITE" id="PS51032">
    <property type="entry name" value="AP2_ERF"/>
    <property type="match status" value="1"/>
</dbReference>
<keyword evidence="3" id="KW-0804">Transcription</keyword>
<dbReference type="Gene3D" id="3.30.730.10">
    <property type="entry name" value="AP2/ERF domain"/>
    <property type="match status" value="1"/>
</dbReference>
<evidence type="ECO:0000256" key="3">
    <source>
        <dbReference type="ARBA" id="ARBA00023163"/>
    </source>
</evidence>
<protein>
    <recommendedName>
        <fullName evidence="4">AP2/ERF domain-containing protein</fullName>
    </recommendedName>
</protein>
<dbReference type="GO" id="GO:0003677">
    <property type="term" value="F:DNA binding"/>
    <property type="evidence" value="ECO:0007669"/>
    <property type="project" value="UniProtKB-KW"/>
</dbReference>
<dbReference type="SUPFAM" id="SSF54060">
    <property type="entry name" value="His-Me finger endonucleases"/>
    <property type="match status" value="1"/>
</dbReference>
<gene>
    <name evidence="5" type="ORF">E3J38_05635</name>
</gene>
<sequence length="164" mass="19350">MAEILLTQGKVAIVDDADYDWLNQWGWFAHRDRHTFYAVRGVHLAKYRQGIQSMHRLILGLRRGDKRQCDHRDGNGLNNQRANLRRCTRAQNQQSRRNLPLGTSRYKGVCWSNRDRKWRSQIRVNRKWIHLGLFDSEITAARAYDARAIKQFGEFALTNKTLEL</sequence>
<evidence type="ECO:0000259" key="4">
    <source>
        <dbReference type="PROSITE" id="PS51032"/>
    </source>
</evidence>